<dbReference type="Proteomes" id="UP000887565">
    <property type="component" value="Unplaced"/>
</dbReference>
<proteinExistence type="predicted"/>
<sequence length="101" mass="11384">MNPLSNFVVFESFGSYGVGKSGLENVPFDVLPLHPSNIIHSQAKRNDDKMANMQMKREILAMSQCVARAQKCPKRRHFFVCGIDHANKKSQFEAGGQMEKK</sequence>
<name>A0A915LE57_ROMCU</name>
<dbReference type="WBParaSite" id="nRc.2.0.1.t48126-RA">
    <property type="protein sequence ID" value="nRc.2.0.1.t48126-RA"/>
    <property type="gene ID" value="nRc.2.0.1.g48126"/>
</dbReference>
<protein>
    <submittedName>
        <fullName evidence="2">Uncharacterized protein</fullName>
    </submittedName>
</protein>
<evidence type="ECO:0000313" key="1">
    <source>
        <dbReference type="Proteomes" id="UP000887565"/>
    </source>
</evidence>
<organism evidence="1 2">
    <name type="scientific">Romanomermis culicivorax</name>
    <name type="common">Nematode worm</name>
    <dbReference type="NCBI Taxonomy" id="13658"/>
    <lineage>
        <taxon>Eukaryota</taxon>
        <taxon>Metazoa</taxon>
        <taxon>Ecdysozoa</taxon>
        <taxon>Nematoda</taxon>
        <taxon>Enoplea</taxon>
        <taxon>Dorylaimia</taxon>
        <taxon>Mermithida</taxon>
        <taxon>Mermithoidea</taxon>
        <taxon>Mermithidae</taxon>
        <taxon>Romanomermis</taxon>
    </lineage>
</organism>
<accession>A0A915LE57</accession>
<evidence type="ECO:0000313" key="2">
    <source>
        <dbReference type="WBParaSite" id="nRc.2.0.1.t48126-RA"/>
    </source>
</evidence>
<reference evidence="2" key="1">
    <citation type="submission" date="2022-11" db="UniProtKB">
        <authorList>
            <consortium name="WormBaseParasite"/>
        </authorList>
    </citation>
    <scope>IDENTIFICATION</scope>
</reference>
<dbReference type="AlphaFoldDB" id="A0A915LE57"/>
<keyword evidence="1" id="KW-1185">Reference proteome</keyword>